<keyword evidence="6" id="KW-0479">Metal-binding</keyword>
<evidence type="ECO:0000256" key="13">
    <source>
        <dbReference type="SAM" id="Phobius"/>
    </source>
</evidence>
<keyword evidence="4" id="KW-0645">Protease</keyword>
<keyword evidence="5 13" id="KW-0812">Transmembrane</keyword>
<dbReference type="RefSeq" id="WP_162004897.1">
    <property type="nucleotide sequence ID" value="NZ_BKZW01000001.1"/>
</dbReference>
<dbReference type="GO" id="GO:0008237">
    <property type="term" value="F:metallopeptidase activity"/>
    <property type="evidence" value="ECO:0007669"/>
    <property type="project" value="UniProtKB-KW"/>
</dbReference>
<evidence type="ECO:0000256" key="6">
    <source>
        <dbReference type="ARBA" id="ARBA00022723"/>
    </source>
</evidence>
<reference evidence="15 16" key="1">
    <citation type="submission" date="2019-10" db="EMBL/GenBank/DDBJ databases">
        <title>Dictyobacter vulcani sp. nov., within the class Ktedonobacteria, isolated from soil of volcanic Mt. Zao.</title>
        <authorList>
            <person name="Zheng Y."/>
            <person name="Wang C.M."/>
            <person name="Sakai Y."/>
            <person name="Abe K."/>
            <person name="Yokota A."/>
            <person name="Yabe S."/>
        </authorList>
    </citation>
    <scope>NUCLEOTIDE SEQUENCE [LARGE SCALE GENOMIC DNA]</scope>
    <source>
        <strain evidence="15 16">W12</strain>
    </source>
</reference>
<protein>
    <recommendedName>
        <fullName evidence="14">Peptidase M50 domain-containing protein</fullName>
    </recommendedName>
</protein>
<name>A0A5J4KJ99_9CHLR</name>
<feature type="region of interest" description="Disordered" evidence="12">
    <location>
        <begin position="1"/>
        <end position="114"/>
    </location>
</feature>
<keyword evidence="16" id="KW-1185">Reference proteome</keyword>
<gene>
    <name evidence="15" type="ORF">KDW_05620</name>
</gene>
<feature type="compositionally biased region" description="Low complexity" evidence="12">
    <location>
        <begin position="96"/>
        <end position="106"/>
    </location>
</feature>
<evidence type="ECO:0000259" key="14">
    <source>
        <dbReference type="Pfam" id="PF02163"/>
    </source>
</evidence>
<dbReference type="Proteomes" id="UP000326912">
    <property type="component" value="Unassembled WGS sequence"/>
</dbReference>
<evidence type="ECO:0000256" key="5">
    <source>
        <dbReference type="ARBA" id="ARBA00022692"/>
    </source>
</evidence>
<feature type="compositionally biased region" description="Low complexity" evidence="12">
    <location>
        <begin position="57"/>
        <end position="74"/>
    </location>
</feature>
<keyword evidence="11 13" id="KW-0472">Membrane</keyword>
<dbReference type="PANTHER" id="PTHR39188">
    <property type="entry name" value="MEMBRANE-ASSOCIATED ZINC METALLOPROTEASE M50B"/>
    <property type="match status" value="1"/>
</dbReference>
<comment type="subcellular location">
    <subcellularLocation>
        <location evidence="2">Membrane</location>
        <topology evidence="2">Multi-pass membrane protein</topology>
    </subcellularLocation>
</comment>
<evidence type="ECO:0000256" key="3">
    <source>
        <dbReference type="ARBA" id="ARBA00007931"/>
    </source>
</evidence>
<feature type="domain" description="Peptidase M50" evidence="14">
    <location>
        <begin position="166"/>
        <end position="243"/>
    </location>
</feature>
<dbReference type="PANTHER" id="PTHR39188:SF3">
    <property type="entry name" value="STAGE IV SPORULATION PROTEIN FB"/>
    <property type="match status" value="1"/>
</dbReference>
<dbReference type="GO" id="GO:0006508">
    <property type="term" value="P:proteolysis"/>
    <property type="evidence" value="ECO:0007669"/>
    <property type="project" value="UniProtKB-KW"/>
</dbReference>
<dbReference type="Pfam" id="PF02163">
    <property type="entry name" value="Peptidase_M50"/>
    <property type="match status" value="1"/>
</dbReference>
<dbReference type="GO" id="GO:0046872">
    <property type="term" value="F:metal ion binding"/>
    <property type="evidence" value="ECO:0007669"/>
    <property type="project" value="UniProtKB-KW"/>
</dbReference>
<evidence type="ECO:0000256" key="2">
    <source>
        <dbReference type="ARBA" id="ARBA00004141"/>
    </source>
</evidence>
<keyword evidence="10" id="KW-0482">Metalloprotease</keyword>
<dbReference type="GO" id="GO:0016020">
    <property type="term" value="C:membrane"/>
    <property type="evidence" value="ECO:0007669"/>
    <property type="project" value="UniProtKB-SubCell"/>
</dbReference>
<evidence type="ECO:0000256" key="11">
    <source>
        <dbReference type="ARBA" id="ARBA00023136"/>
    </source>
</evidence>
<feature type="transmembrane region" description="Helical" evidence="13">
    <location>
        <begin position="220"/>
        <end position="240"/>
    </location>
</feature>
<dbReference type="CDD" id="cd06160">
    <property type="entry name" value="S2P-M50_like_2"/>
    <property type="match status" value="1"/>
</dbReference>
<comment type="caution">
    <text evidence="15">The sequence shown here is derived from an EMBL/GenBank/DDBJ whole genome shotgun (WGS) entry which is preliminary data.</text>
</comment>
<evidence type="ECO:0000256" key="7">
    <source>
        <dbReference type="ARBA" id="ARBA00022801"/>
    </source>
</evidence>
<comment type="similarity">
    <text evidence="3">Belongs to the peptidase M50B family.</text>
</comment>
<evidence type="ECO:0000313" key="15">
    <source>
        <dbReference type="EMBL" id="GER86400.1"/>
    </source>
</evidence>
<feature type="transmembrane region" description="Helical" evidence="13">
    <location>
        <begin position="302"/>
        <end position="320"/>
    </location>
</feature>
<comment type="cofactor">
    <cofactor evidence="1">
        <name>Zn(2+)</name>
        <dbReference type="ChEBI" id="CHEBI:29105"/>
    </cofactor>
</comment>
<proteinExistence type="inferred from homology"/>
<evidence type="ECO:0000256" key="12">
    <source>
        <dbReference type="SAM" id="MobiDB-lite"/>
    </source>
</evidence>
<evidence type="ECO:0000313" key="16">
    <source>
        <dbReference type="Proteomes" id="UP000326912"/>
    </source>
</evidence>
<evidence type="ECO:0000256" key="4">
    <source>
        <dbReference type="ARBA" id="ARBA00022670"/>
    </source>
</evidence>
<feature type="transmembrane region" description="Helical" evidence="13">
    <location>
        <begin position="246"/>
        <end position="268"/>
    </location>
</feature>
<keyword evidence="7" id="KW-0378">Hydrolase</keyword>
<evidence type="ECO:0000256" key="1">
    <source>
        <dbReference type="ARBA" id="ARBA00001947"/>
    </source>
</evidence>
<dbReference type="InterPro" id="IPR008915">
    <property type="entry name" value="Peptidase_M50"/>
</dbReference>
<feature type="transmembrane region" description="Helical" evidence="13">
    <location>
        <begin position="341"/>
        <end position="365"/>
    </location>
</feature>
<keyword evidence="9 13" id="KW-1133">Transmembrane helix</keyword>
<sequence>MYNSNPDDYAKYRENNGNAQEIEYDHPEYYHAPAERSAPHSAQPDPYGLYPQNPYVDSYTGSSSYQSSTPDPYTAEPSYPPYSGPGQEYRGPQSVEQYAAQQQEQAGTAPKGRSRKGAAGLSGVLLAIGSFLLKFKSLAFLLKFGGFGFSALASVFVYSFIFGWQFAIGLVVMLFIHEMGHAVVMKLKGIPVGGMIFIPMFGAAVTMRQMPQNARDEAEVGIAGPIAGALAASACLFMALQHQGGIWAPLAYFGFFMNLFNLIPIVPFDGGRVLAAIDRRVWFIGFAALLGYQIWQWMSGNFYPWLLLFVFMAATQLWTRGMHSKNAQTHAYYDVPLSARILIGLLYFGLVAVLFLGMTFAHNLIPINQ</sequence>
<feature type="transmembrane region" description="Helical" evidence="13">
    <location>
        <begin position="147"/>
        <end position="177"/>
    </location>
</feature>
<evidence type="ECO:0000256" key="10">
    <source>
        <dbReference type="ARBA" id="ARBA00023049"/>
    </source>
</evidence>
<feature type="transmembrane region" description="Helical" evidence="13">
    <location>
        <begin position="117"/>
        <end position="135"/>
    </location>
</feature>
<feature type="transmembrane region" description="Helical" evidence="13">
    <location>
        <begin position="280"/>
        <end position="296"/>
    </location>
</feature>
<feature type="compositionally biased region" description="Basic and acidic residues" evidence="12">
    <location>
        <begin position="23"/>
        <end position="38"/>
    </location>
</feature>
<accession>A0A5J4KJ99</accession>
<dbReference type="AlphaFoldDB" id="A0A5J4KJ99"/>
<dbReference type="EMBL" id="BKZW01000001">
    <property type="protein sequence ID" value="GER86400.1"/>
    <property type="molecule type" value="Genomic_DNA"/>
</dbReference>
<evidence type="ECO:0000256" key="8">
    <source>
        <dbReference type="ARBA" id="ARBA00022833"/>
    </source>
</evidence>
<organism evidence="15 16">
    <name type="scientific">Dictyobacter vulcani</name>
    <dbReference type="NCBI Taxonomy" id="2607529"/>
    <lineage>
        <taxon>Bacteria</taxon>
        <taxon>Bacillati</taxon>
        <taxon>Chloroflexota</taxon>
        <taxon>Ktedonobacteria</taxon>
        <taxon>Ktedonobacterales</taxon>
        <taxon>Dictyobacteraceae</taxon>
        <taxon>Dictyobacter</taxon>
    </lineage>
</organism>
<evidence type="ECO:0000256" key="9">
    <source>
        <dbReference type="ARBA" id="ARBA00022989"/>
    </source>
</evidence>
<feature type="transmembrane region" description="Helical" evidence="13">
    <location>
        <begin position="189"/>
        <end position="208"/>
    </location>
</feature>
<keyword evidence="8" id="KW-0862">Zinc</keyword>